<dbReference type="InterPro" id="IPR017907">
    <property type="entry name" value="Znf_RING_CS"/>
</dbReference>
<dbReference type="InterPro" id="IPR027038">
    <property type="entry name" value="RanGap"/>
</dbReference>
<dbReference type="InterPro" id="IPR001611">
    <property type="entry name" value="Leu-rich_rpt"/>
</dbReference>
<dbReference type="GO" id="GO:0048471">
    <property type="term" value="C:perinuclear region of cytoplasm"/>
    <property type="evidence" value="ECO:0007669"/>
    <property type="project" value="TreeGrafter"/>
</dbReference>
<keyword evidence="5" id="KW-0677">Repeat</keyword>
<evidence type="ECO:0000256" key="2">
    <source>
        <dbReference type="ARBA" id="ARBA00022468"/>
    </source>
</evidence>
<dbReference type="GO" id="GO:0005096">
    <property type="term" value="F:GTPase activator activity"/>
    <property type="evidence" value="ECO:0007669"/>
    <property type="project" value="UniProtKB-KW"/>
</dbReference>
<feature type="transmembrane region" description="Helical" evidence="10">
    <location>
        <begin position="173"/>
        <end position="199"/>
    </location>
</feature>
<keyword evidence="10" id="KW-1133">Transmembrane helix</keyword>
<keyword evidence="13" id="KW-1185">Reference proteome</keyword>
<dbReference type="InterPro" id="IPR032675">
    <property type="entry name" value="LRR_dom_sf"/>
</dbReference>
<dbReference type="GO" id="GO:0006913">
    <property type="term" value="P:nucleocytoplasmic transport"/>
    <property type="evidence" value="ECO:0007669"/>
    <property type="project" value="TreeGrafter"/>
</dbReference>
<feature type="region of interest" description="Disordered" evidence="9">
    <location>
        <begin position="1"/>
        <end position="20"/>
    </location>
</feature>
<name>A0A383V5A9_TETOB</name>
<dbReference type="Gene3D" id="3.80.10.10">
    <property type="entry name" value="Ribonuclease Inhibitor"/>
    <property type="match status" value="2"/>
</dbReference>
<comment type="subcellular location">
    <subcellularLocation>
        <location evidence="1">Cytoplasm</location>
        <location evidence="1">Cytoskeleton</location>
        <location evidence="1">Cilium axoneme</location>
    </subcellularLocation>
</comment>
<dbReference type="PANTHER" id="PTHR24113:SF12">
    <property type="entry name" value="RAN GTPASE-ACTIVATING PROTEIN 1"/>
    <property type="match status" value="1"/>
</dbReference>
<evidence type="ECO:0000313" key="13">
    <source>
        <dbReference type="Proteomes" id="UP000256970"/>
    </source>
</evidence>
<evidence type="ECO:0000256" key="8">
    <source>
        <dbReference type="PROSITE-ProRule" id="PRU00175"/>
    </source>
</evidence>
<dbReference type="Pfam" id="PF13920">
    <property type="entry name" value="zf-C3HC4_3"/>
    <property type="match status" value="1"/>
</dbReference>
<dbReference type="GO" id="GO:0005634">
    <property type="term" value="C:nucleus"/>
    <property type="evidence" value="ECO:0007669"/>
    <property type="project" value="TreeGrafter"/>
</dbReference>
<dbReference type="GO" id="GO:0005829">
    <property type="term" value="C:cytosol"/>
    <property type="evidence" value="ECO:0007669"/>
    <property type="project" value="TreeGrafter"/>
</dbReference>
<reference evidence="12 13" key="1">
    <citation type="submission" date="2016-10" db="EMBL/GenBank/DDBJ databases">
        <authorList>
            <person name="Cai Z."/>
        </authorList>
    </citation>
    <scope>NUCLEOTIDE SEQUENCE [LARGE SCALE GENOMIC DNA]</scope>
</reference>
<dbReference type="GO" id="GO:0031267">
    <property type="term" value="F:small GTPase binding"/>
    <property type="evidence" value="ECO:0007669"/>
    <property type="project" value="TreeGrafter"/>
</dbReference>
<evidence type="ECO:0000256" key="9">
    <source>
        <dbReference type="SAM" id="MobiDB-lite"/>
    </source>
</evidence>
<sequence>MSAGSAFGSAGPAGLQGEATELHVPLLESDEIHSDTGAAAGQEDAAVHEGDVEQGLVAGSDAEAGSNKSEEDVAVAAARATSQSGPGVYCLDLLRLLIFYWAIVADALLMKELYSQQHLVFAGVATGFTVGPHVFMSLLLIIRQGWLQAASQACGFILTLNPFESLTPIPQGVLGLFVISIGFIAYVLIAASGLIFVAYCVVCYLVTALLFSLLILDLAALVITVAPSKAIFKYTDLVYTENFKFSRLVLQAWLQSAPELVVIAVILYRNVGSGGPAVVINGTILLHALAAHLVNLWDKCLLFRSAAAAAGAGPGHHLLCMLQVKGSCRLSLPVLRDNLSRVLRGAGGGAAGAGLGSVVHISSAEDAPDNDSELAASMVPEYLTPTNGGLLSPGQLVALARGVLQRYGGPGVAELVLEITPDVMVGKLLSQVMGSIPNTSSVRLVNASVRGADAARLTAALLQCGSLRTLQLHQVIIDERGAVALMQLLDHTPTLQQLDLCRCKLRRRAPQALAQGLRLNRTLRQLNLAGCQGLDDAGGAALTSALACSKVLCGINLAFVKLGPAAVDSLVQALNSSSSLRVLAVSQEHLPVEGCHKLLAAISALRNPKAPPSLSCNLTLGTFPVEGLDRVQWLAVQDQEALIMDAWQGLAAVIEGSEGELNPQPGGLGFGAGVDAAGVAGALQLPGDGGSTSERGAGQAADETAPLLGAAAAGSSSSRRPPSLFVPHAPPTAFDVASPLPAAAAAGTGSSNMSAAWFGAGGSSSSSSGLGSTASSSPCSGAGTSAAAAAAAGCSSTADLACPMLVFVVTQEDVVNCMVKSPLLFPELDTLDLTGLGIGDEGAAGMARVLEQNPAVRRVVLTDNKIGEEGGASLGAALTLNDTLQVLDLSANELSETGVCVLAEATKRAAGLRQLRLLGNKIPFGLSTLRKLMELRLLGNKIPFGLSTLRKLMEAEAASPHCHLVLVEEPQEVLDELNKAGETIHALRAAEFFKRQEQYRAARRQRLAARQQRLLRLEEQAATARAAEAAAAEAAGEDSAGDGSSSQEPDIEAPAAAAAAAVDPSTSDASSIAASAASAAADTTAAAGGSSSAEIPVLAEVPAAAAAAAAASGSSSAEIPVPASPLGSGSVRSASSLTADEDTCGICFDNCNHVAIKYCGHRLCVDCYRKVWELSGTGSSCPFCRARLEGYLYLDWPLEP</sequence>
<dbReference type="PANTHER" id="PTHR24113">
    <property type="entry name" value="RAN GTPASE-ACTIVATING PROTEIN 1"/>
    <property type="match status" value="1"/>
</dbReference>
<dbReference type="SMART" id="SM00368">
    <property type="entry name" value="LRR_RI"/>
    <property type="match status" value="7"/>
</dbReference>
<feature type="transmembrane region" description="Helical" evidence="10">
    <location>
        <begin position="205"/>
        <end position="227"/>
    </location>
</feature>
<dbReference type="Pfam" id="PF13516">
    <property type="entry name" value="LRR_6"/>
    <property type="match status" value="1"/>
</dbReference>
<evidence type="ECO:0000256" key="7">
    <source>
        <dbReference type="ARBA" id="ARBA00022833"/>
    </source>
</evidence>
<feature type="compositionally biased region" description="Low complexity" evidence="9">
    <location>
        <begin position="1"/>
        <end position="13"/>
    </location>
</feature>
<feature type="compositionally biased region" description="Low complexity" evidence="9">
    <location>
        <begin position="1041"/>
        <end position="1062"/>
    </location>
</feature>
<keyword evidence="3" id="KW-0433">Leucine-rich repeat</keyword>
<keyword evidence="2" id="KW-0343">GTPase activation</keyword>
<feature type="domain" description="RING-type" evidence="11">
    <location>
        <begin position="1144"/>
        <end position="1185"/>
    </location>
</feature>
<keyword evidence="7" id="KW-0862">Zinc</keyword>
<dbReference type="SUPFAM" id="SSF52047">
    <property type="entry name" value="RNI-like"/>
    <property type="match status" value="2"/>
</dbReference>
<dbReference type="SMART" id="SM00184">
    <property type="entry name" value="RING"/>
    <property type="match status" value="1"/>
</dbReference>
<evidence type="ECO:0000313" key="12">
    <source>
        <dbReference type="EMBL" id="SZX59764.1"/>
    </source>
</evidence>
<keyword evidence="10" id="KW-0472">Membrane</keyword>
<proteinExistence type="predicted"/>
<dbReference type="InterPro" id="IPR013083">
    <property type="entry name" value="Znf_RING/FYVE/PHD"/>
</dbReference>
<organism evidence="12 13">
    <name type="scientific">Tetradesmus obliquus</name>
    <name type="common">Green alga</name>
    <name type="synonym">Acutodesmus obliquus</name>
    <dbReference type="NCBI Taxonomy" id="3088"/>
    <lineage>
        <taxon>Eukaryota</taxon>
        <taxon>Viridiplantae</taxon>
        <taxon>Chlorophyta</taxon>
        <taxon>core chlorophytes</taxon>
        <taxon>Chlorophyceae</taxon>
        <taxon>CS clade</taxon>
        <taxon>Sphaeropleales</taxon>
        <taxon>Scenedesmaceae</taxon>
        <taxon>Tetradesmus</taxon>
    </lineage>
</organism>
<feature type="transmembrane region" description="Helical" evidence="10">
    <location>
        <begin position="121"/>
        <end position="142"/>
    </location>
</feature>
<dbReference type="GO" id="GO:0005930">
    <property type="term" value="C:axoneme"/>
    <property type="evidence" value="ECO:0007669"/>
    <property type="project" value="UniProtKB-SubCell"/>
</dbReference>
<gene>
    <name evidence="12" type="ORF">BQ4739_LOCUS374</name>
</gene>
<dbReference type="SUPFAM" id="SSF57850">
    <property type="entry name" value="RING/U-box"/>
    <property type="match status" value="1"/>
</dbReference>
<feature type="region of interest" description="Disordered" evidence="9">
    <location>
        <begin position="1028"/>
        <end position="1062"/>
    </location>
</feature>
<keyword evidence="6 8" id="KW-0863">Zinc-finger</keyword>
<evidence type="ECO:0000256" key="3">
    <source>
        <dbReference type="ARBA" id="ARBA00022614"/>
    </source>
</evidence>
<evidence type="ECO:0000256" key="6">
    <source>
        <dbReference type="ARBA" id="ARBA00022771"/>
    </source>
</evidence>
<accession>A0A383V5A9</accession>
<dbReference type="InterPro" id="IPR001841">
    <property type="entry name" value="Znf_RING"/>
</dbReference>
<evidence type="ECO:0000256" key="4">
    <source>
        <dbReference type="ARBA" id="ARBA00022723"/>
    </source>
</evidence>
<dbReference type="Proteomes" id="UP000256970">
    <property type="component" value="Unassembled WGS sequence"/>
</dbReference>
<protein>
    <recommendedName>
        <fullName evidence="11">RING-type domain-containing protein</fullName>
    </recommendedName>
</protein>
<keyword evidence="4" id="KW-0479">Metal-binding</keyword>
<dbReference type="AlphaFoldDB" id="A0A383V5A9"/>
<dbReference type="EMBL" id="FNXT01000025">
    <property type="protein sequence ID" value="SZX59764.1"/>
    <property type="molecule type" value="Genomic_DNA"/>
</dbReference>
<evidence type="ECO:0000256" key="10">
    <source>
        <dbReference type="SAM" id="Phobius"/>
    </source>
</evidence>
<dbReference type="Gene3D" id="3.30.40.10">
    <property type="entry name" value="Zinc/RING finger domain, C3HC4 (zinc finger)"/>
    <property type="match status" value="1"/>
</dbReference>
<evidence type="ECO:0000256" key="5">
    <source>
        <dbReference type="ARBA" id="ARBA00022737"/>
    </source>
</evidence>
<keyword evidence="10" id="KW-0812">Transmembrane</keyword>
<dbReference type="PROSITE" id="PS50089">
    <property type="entry name" value="ZF_RING_2"/>
    <property type="match status" value="1"/>
</dbReference>
<dbReference type="GO" id="GO:0008270">
    <property type="term" value="F:zinc ion binding"/>
    <property type="evidence" value="ECO:0007669"/>
    <property type="project" value="UniProtKB-KW"/>
</dbReference>
<dbReference type="STRING" id="3088.A0A383V5A9"/>
<evidence type="ECO:0000256" key="1">
    <source>
        <dbReference type="ARBA" id="ARBA00004430"/>
    </source>
</evidence>
<dbReference type="PROSITE" id="PS00518">
    <property type="entry name" value="ZF_RING_1"/>
    <property type="match status" value="1"/>
</dbReference>
<evidence type="ECO:0000259" key="11">
    <source>
        <dbReference type="PROSITE" id="PS50089"/>
    </source>
</evidence>